<keyword evidence="2" id="KW-1185">Reference proteome</keyword>
<evidence type="ECO:0000313" key="1">
    <source>
        <dbReference type="EMBL" id="KAF7286909.1"/>
    </source>
</evidence>
<accession>A0A834IUY4</accession>
<proteinExistence type="predicted"/>
<protein>
    <submittedName>
        <fullName evidence="1">Uncharacterized protein</fullName>
    </submittedName>
</protein>
<gene>
    <name evidence="1" type="ORF">GWI33_003176</name>
</gene>
<evidence type="ECO:0000313" key="2">
    <source>
        <dbReference type="Proteomes" id="UP000625711"/>
    </source>
</evidence>
<dbReference type="AlphaFoldDB" id="A0A834IUY4"/>
<dbReference type="EMBL" id="JAACXV010000018">
    <property type="protein sequence ID" value="KAF7286909.1"/>
    <property type="molecule type" value="Genomic_DNA"/>
</dbReference>
<sequence length="110" mass="12199">MAYRSIHLYIGPILKDPLYHQNIIYLPLRTSLYSYSSVHCATAHNTVNTGPRGPREGVATATTSRAVGRGDGVQVVRLAETVDRRQPTVSALYPPLRYLINFPVMRSVSS</sequence>
<reference evidence="1" key="1">
    <citation type="submission" date="2020-08" db="EMBL/GenBank/DDBJ databases">
        <title>Genome sequencing and assembly of the red palm weevil Rhynchophorus ferrugineus.</title>
        <authorList>
            <person name="Dias G.B."/>
            <person name="Bergman C.M."/>
            <person name="Manee M."/>
        </authorList>
    </citation>
    <scope>NUCLEOTIDE SEQUENCE</scope>
    <source>
        <strain evidence="1">AA-2017</strain>
        <tissue evidence="1">Whole larva</tissue>
    </source>
</reference>
<dbReference type="Proteomes" id="UP000625711">
    <property type="component" value="Unassembled WGS sequence"/>
</dbReference>
<comment type="caution">
    <text evidence="1">The sequence shown here is derived from an EMBL/GenBank/DDBJ whole genome shotgun (WGS) entry which is preliminary data.</text>
</comment>
<organism evidence="1 2">
    <name type="scientific">Rhynchophorus ferrugineus</name>
    <name type="common">Red palm weevil</name>
    <name type="synonym">Curculio ferrugineus</name>
    <dbReference type="NCBI Taxonomy" id="354439"/>
    <lineage>
        <taxon>Eukaryota</taxon>
        <taxon>Metazoa</taxon>
        <taxon>Ecdysozoa</taxon>
        <taxon>Arthropoda</taxon>
        <taxon>Hexapoda</taxon>
        <taxon>Insecta</taxon>
        <taxon>Pterygota</taxon>
        <taxon>Neoptera</taxon>
        <taxon>Endopterygota</taxon>
        <taxon>Coleoptera</taxon>
        <taxon>Polyphaga</taxon>
        <taxon>Cucujiformia</taxon>
        <taxon>Curculionidae</taxon>
        <taxon>Dryophthorinae</taxon>
        <taxon>Rhynchophorus</taxon>
    </lineage>
</organism>
<name>A0A834IUY4_RHYFE</name>